<dbReference type="EMBL" id="SELW01000681">
    <property type="protein sequence ID" value="TID13148.1"/>
    <property type="molecule type" value="Genomic_DNA"/>
</dbReference>
<feature type="compositionally biased region" description="Low complexity" evidence="1">
    <location>
        <begin position="446"/>
        <end position="466"/>
    </location>
</feature>
<feature type="domain" description="BBC1/AIM3 cysteine proteinase-fold" evidence="2">
    <location>
        <begin position="561"/>
        <end position="736"/>
    </location>
</feature>
<feature type="compositionally biased region" description="Acidic residues" evidence="1">
    <location>
        <begin position="42"/>
        <end position="51"/>
    </location>
</feature>
<gene>
    <name evidence="3" type="ORF">CANINC_005004</name>
</gene>
<dbReference type="Proteomes" id="UP000307173">
    <property type="component" value="Unassembled WGS sequence"/>
</dbReference>
<feature type="compositionally biased region" description="Basic and acidic residues" evidence="1">
    <location>
        <begin position="172"/>
        <end position="181"/>
    </location>
</feature>
<dbReference type="OrthoDB" id="3357271at2759"/>
<protein>
    <recommendedName>
        <fullName evidence="2">BBC1/AIM3 cysteine proteinase-fold domain-containing protein</fullName>
    </recommendedName>
</protein>
<sequence>MSKRPPPPVKPKPKNLAKPALPTKPTGIDNLLSQPISMSEYPESEEDELSEPESKEVSPIPVTPARKQGLTDNLHEEPADTIGSPFKQGVTSRISSFPPPPKRNVGIDSTYSPLRKVSDTIDTEPDFAEGMRSPLKVNIQTNNPINKPSLDKKYTPPPPPKRNMQSKNNSNTKDDDEHSLHESAPPLPARRETSNRRVDIVDAPPPALPRRRETPNKHVSPPLFPDSDVDHEYSDEQEDERSVHVRRVAPTKSSKHHSHSTSRTASYGYDSDDRDENRSDLASSSSQLFNQAKTFSKESFTLAREKSAPYLSKVKGTIKSKLNKESSPKYNISDDEDENIYRSQRRSARGPSPPVRKSSNNGNYRNEDASSDDDDSETGISQSHVEDISFDEDRPALPARRVAVPLPGLTDDALKPPYKVKSQVPTKIKPAPPPKKSTLKPPPPLSARSSSPSNSISSATSSNMSAVPPPPPSRARPAAPPPRSANTWKEPQLDLQLPTLWFIKDGSLPSDLQNLNYQCSHGFVGPKEFKVYAFRLNDLSTLRLKLVWKSGSPELYTEEVSFIPPPTATKKLLTEGHEKYGEHVANWCEVKEGTTVGNGECWTLAHDALEKACGKYAFVSSGLNHGALLATYTPTGVTTPNVTDDLRRGDILQFTSCVFEYPNRTLTFGAPDHTAIVLDVKPSEDTSKDPHYKWVEIIHQNIGGVKKVRVGEIDLAKLKSGEIKAFRPVDSTWVTPLADVVI</sequence>
<feature type="region of interest" description="Disordered" evidence="1">
    <location>
        <begin position="1"/>
        <end position="490"/>
    </location>
</feature>
<organism evidence="3 4">
    <name type="scientific">Pichia inconspicua</name>
    <dbReference type="NCBI Taxonomy" id="52247"/>
    <lineage>
        <taxon>Eukaryota</taxon>
        <taxon>Fungi</taxon>
        <taxon>Dikarya</taxon>
        <taxon>Ascomycota</taxon>
        <taxon>Saccharomycotina</taxon>
        <taxon>Pichiomycetes</taxon>
        <taxon>Pichiales</taxon>
        <taxon>Pichiaceae</taxon>
        <taxon>Pichia</taxon>
    </lineage>
</organism>
<dbReference type="Pfam" id="PF25459">
    <property type="entry name" value="AIM3_BBC1_C"/>
    <property type="match status" value="1"/>
</dbReference>
<accession>A0A4T0WW28</accession>
<evidence type="ECO:0000313" key="4">
    <source>
        <dbReference type="Proteomes" id="UP000307173"/>
    </source>
</evidence>
<evidence type="ECO:0000313" key="3">
    <source>
        <dbReference type="EMBL" id="TID13148.1"/>
    </source>
</evidence>
<feature type="compositionally biased region" description="Pro residues" evidence="1">
    <location>
        <begin position="467"/>
        <end position="483"/>
    </location>
</feature>
<reference evidence="3 4" key="1">
    <citation type="journal article" date="2019" name="Front. Genet.">
        <title>Whole-Genome Sequencing of the Opportunistic Yeast Pathogen Candida inconspicua Uncovers Its Hybrid Origin.</title>
        <authorList>
            <person name="Mixao V."/>
            <person name="Hansen A.P."/>
            <person name="Saus E."/>
            <person name="Boekhout T."/>
            <person name="Lass-Florl C."/>
            <person name="Gabaldon T."/>
        </authorList>
    </citation>
    <scope>NUCLEOTIDE SEQUENCE [LARGE SCALE GENOMIC DNA]</scope>
    <source>
        <strain evidence="3 4">CBS 180</strain>
    </source>
</reference>
<comment type="caution">
    <text evidence="3">The sequence shown here is derived from an EMBL/GenBank/DDBJ whole genome shotgun (WGS) entry which is preliminary data.</text>
</comment>
<proteinExistence type="predicted"/>
<feature type="compositionally biased region" description="Basic and acidic residues" evidence="1">
    <location>
        <begin position="189"/>
        <end position="200"/>
    </location>
</feature>
<feature type="compositionally biased region" description="Polar residues" evidence="1">
    <location>
        <begin position="280"/>
        <end position="299"/>
    </location>
</feature>
<evidence type="ECO:0000259" key="2">
    <source>
        <dbReference type="Pfam" id="PF25459"/>
    </source>
</evidence>
<feature type="compositionally biased region" description="Pro residues" evidence="1">
    <location>
        <begin position="430"/>
        <end position="445"/>
    </location>
</feature>
<keyword evidence="4" id="KW-1185">Reference proteome</keyword>
<name>A0A4T0WW28_9ASCO</name>
<evidence type="ECO:0000256" key="1">
    <source>
        <dbReference type="SAM" id="MobiDB-lite"/>
    </source>
</evidence>
<feature type="compositionally biased region" description="Pro residues" evidence="1">
    <location>
        <begin position="1"/>
        <end position="10"/>
    </location>
</feature>
<feature type="compositionally biased region" description="Basic residues" evidence="1">
    <location>
        <begin position="244"/>
        <end position="260"/>
    </location>
</feature>
<feature type="compositionally biased region" description="Basic and acidic residues" evidence="1">
    <location>
        <begin position="384"/>
        <end position="395"/>
    </location>
</feature>
<dbReference type="AlphaFoldDB" id="A0A4T0WW28"/>
<dbReference type="InterPro" id="IPR057402">
    <property type="entry name" value="AIM3_BBC1_C"/>
</dbReference>
<feature type="compositionally biased region" description="Low complexity" evidence="1">
    <location>
        <begin position="14"/>
        <end position="25"/>
    </location>
</feature>
<dbReference type="STRING" id="52247.A0A4T0WW28"/>